<dbReference type="EMBL" id="APNK01000010">
    <property type="protein sequence ID" value="KEZ77652.1"/>
    <property type="molecule type" value="Genomic_DNA"/>
</dbReference>
<dbReference type="Pfam" id="PF13193">
    <property type="entry name" value="AMP-binding_C"/>
    <property type="match status" value="1"/>
</dbReference>
<evidence type="ECO:0000313" key="4">
    <source>
        <dbReference type="Proteomes" id="UP000028302"/>
    </source>
</evidence>
<evidence type="ECO:0000259" key="2">
    <source>
        <dbReference type="Pfam" id="PF13193"/>
    </source>
</evidence>
<keyword evidence="3" id="KW-0436">Ligase</keyword>
<protein>
    <submittedName>
        <fullName evidence="3">Long-chain-fatty-acid--CoA ligase</fullName>
    </submittedName>
</protein>
<evidence type="ECO:0000313" key="3">
    <source>
        <dbReference type="EMBL" id="KEZ77652.1"/>
    </source>
</evidence>
<dbReference type="OrthoDB" id="9803968at2"/>
<dbReference type="PATRIC" id="fig|1304275.5.peg.1775"/>
<feature type="domain" description="AMP-binding enzyme C-terminal" evidence="2">
    <location>
        <begin position="462"/>
        <end position="537"/>
    </location>
</feature>
<dbReference type="InterPro" id="IPR045851">
    <property type="entry name" value="AMP-bd_C_sf"/>
</dbReference>
<reference evidence="3 4" key="1">
    <citation type="submission" date="2013-03" db="EMBL/GenBank/DDBJ databases">
        <title>Salinisphaera hydrothermalis C41B8 Genome Sequencing.</title>
        <authorList>
            <person name="Li C."/>
            <person name="Lai Q."/>
            <person name="Shao Z."/>
        </authorList>
    </citation>
    <scope>NUCLEOTIDE SEQUENCE [LARGE SCALE GENOMIC DNA]</scope>
    <source>
        <strain evidence="3 4">C41B8</strain>
    </source>
</reference>
<dbReference type="Gene3D" id="3.30.300.30">
    <property type="match status" value="1"/>
</dbReference>
<feature type="domain" description="AMP-dependent synthetase/ligase" evidence="1">
    <location>
        <begin position="31"/>
        <end position="408"/>
    </location>
</feature>
<dbReference type="RefSeq" id="WP_037336712.1">
    <property type="nucleotide sequence ID" value="NZ_APNK01000010.1"/>
</dbReference>
<keyword evidence="4" id="KW-1185">Reference proteome</keyword>
<dbReference type="AlphaFoldDB" id="A0A084ILR8"/>
<dbReference type="PANTHER" id="PTHR43767:SF1">
    <property type="entry name" value="NONRIBOSOMAL PEPTIDE SYNTHASE PES1 (EUROFUNG)-RELATED"/>
    <property type="match status" value="1"/>
</dbReference>
<dbReference type="Proteomes" id="UP000028302">
    <property type="component" value="Unassembled WGS sequence"/>
</dbReference>
<dbReference type="SUPFAM" id="SSF56801">
    <property type="entry name" value="Acetyl-CoA synthetase-like"/>
    <property type="match status" value="1"/>
</dbReference>
<dbReference type="InterPro" id="IPR050237">
    <property type="entry name" value="ATP-dep_AMP-bd_enzyme"/>
</dbReference>
<proteinExistence type="predicted"/>
<dbReference type="PANTHER" id="PTHR43767">
    <property type="entry name" value="LONG-CHAIN-FATTY-ACID--COA LIGASE"/>
    <property type="match status" value="1"/>
</dbReference>
<gene>
    <name evidence="3" type="ORF">C41B8_08705</name>
</gene>
<dbReference type="Pfam" id="PF00501">
    <property type="entry name" value="AMP-binding"/>
    <property type="match status" value="1"/>
</dbReference>
<comment type="caution">
    <text evidence="3">The sequence shown here is derived from an EMBL/GenBank/DDBJ whole genome shotgun (WGS) entry which is preliminary data.</text>
</comment>
<sequence>MFDRHYAVWPDYLPYQLALPQTSLYANLAISAQRYPDRDAILYYDTPMTYAELEREALALAGYLNSRGVARGDRVLLYMQNAPQYVVAFYAILRANAVVVPVNPMNRTGEIEHYARDTDARLCICGQERLAEATPLLDSGLLHEIVATAYSEYATRESDLELPAEVMAPFDVPQAAGVIAWRDALNTDHAPPAPEAGPDDLAVLPYSSGTTGQPKGCMHTHASVMATAVHSVVWSYGTSEGVNLATLPFFHVTGMQNSMNATIYAGATLVIMTRWDRRTAARLIERYRVNRWTNIVTMAVDLLADPEIESFDLSSLEYIGGGGAAMPAAVAEKLRALTGLDYIEGYGLSETMAATHINPLGAPKAQCLGIPVFGVDARIIDLETQTEVPIGETGEIVSNGPQVCIGYWNRPEATGEAFIEIDGKRFLRTGDIGRCDENGYFFMVDRAKRMINASGYKVWPAEVEALMFGHPEIREACVIATPDIRRGESVKACVVLVDGATASEADILAWCRDNMAAYKVPRAVEICLELPRSQTGKVMWRRLQEDEWEQA</sequence>
<dbReference type="STRING" id="1304275.C41B8_08705"/>
<dbReference type="GO" id="GO:0016878">
    <property type="term" value="F:acid-thiol ligase activity"/>
    <property type="evidence" value="ECO:0007669"/>
    <property type="project" value="UniProtKB-ARBA"/>
</dbReference>
<dbReference type="Gene3D" id="3.40.50.12780">
    <property type="entry name" value="N-terminal domain of ligase-like"/>
    <property type="match status" value="1"/>
</dbReference>
<evidence type="ECO:0000259" key="1">
    <source>
        <dbReference type="Pfam" id="PF00501"/>
    </source>
</evidence>
<dbReference type="InterPro" id="IPR025110">
    <property type="entry name" value="AMP-bd_C"/>
</dbReference>
<dbReference type="PROSITE" id="PS00455">
    <property type="entry name" value="AMP_BINDING"/>
    <property type="match status" value="1"/>
</dbReference>
<accession>A0A084ILR8</accession>
<dbReference type="InterPro" id="IPR020845">
    <property type="entry name" value="AMP-binding_CS"/>
</dbReference>
<organism evidence="3 4">
    <name type="scientific">Salinisphaera hydrothermalis (strain C41B8)</name>
    <dbReference type="NCBI Taxonomy" id="1304275"/>
    <lineage>
        <taxon>Bacteria</taxon>
        <taxon>Pseudomonadati</taxon>
        <taxon>Pseudomonadota</taxon>
        <taxon>Gammaproteobacteria</taxon>
        <taxon>Salinisphaerales</taxon>
        <taxon>Salinisphaeraceae</taxon>
        <taxon>Salinisphaera</taxon>
    </lineage>
</organism>
<dbReference type="NCBIfam" id="NF006181">
    <property type="entry name" value="PRK08314.1"/>
    <property type="match status" value="1"/>
</dbReference>
<dbReference type="InterPro" id="IPR042099">
    <property type="entry name" value="ANL_N_sf"/>
</dbReference>
<dbReference type="eggNOG" id="COG0318">
    <property type="taxonomic scope" value="Bacteria"/>
</dbReference>
<dbReference type="InterPro" id="IPR000873">
    <property type="entry name" value="AMP-dep_synth/lig_dom"/>
</dbReference>
<name>A0A084ILR8_SALHC</name>